<reference evidence="1 2" key="1">
    <citation type="journal article" date="2021" name="Elife">
        <title>Chloroplast acquisition without the gene transfer in kleptoplastic sea slugs, Plakobranchus ocellatus.</title>
        <authorList>
            <person name="Maeda T."/>
            <person name="Takahashi S."/>
            <person name="Yoshida T."/>
            <person name="Shimamura S."/>
            <person name="Takaki Y."/>
            <person name="Nagai Y."/>
            <person name="Toyoda A."/>
            <person name="Suzuki Y."/>
            <person name="Arimoto A."/>
            <person name="Ishii H."/>
            <person name="Satoh N."/>
            <person name="Nishiyama T."/>
            <person name="Hasebe M."/>
            <person name="Maruyama T."/>
            <person name="Minagawa J."/>
            <person name="Obokata J."/>
            <person name="Shigenobu S."/>
        </authorList>
    </citation>
    <scope>NUCLEOTIDE SEQUENCE [LARGE SCALE GENOMIC DNA]</scope>
</reference>
<organism evidence="1 2">
    <name type="scientific">Plakobranchus ocellatus</name>
    <dbReference type="NCBI Taxonomy" id="259542"/>
    <lineage>
        <taxon>Eukaryota</taxon>
        <taxon>Metazoa</taxon>
        <taxon>Spiralia</taxon>
        <taxon>Lophotrochozoa</taxon>
        <taxon>Mollusca</taxon>
        <taxon>Gastropoda</taxon>
        <taxon>Heterobranchia</taxon>
        <taxon>Euthyneura</taxon>
        <taxon>Panpulmonata</taxon>
        <taxon>Sacoglossa</taxon>
        <taxon>Placobranchoidea</taxon>
        <taxon>Plakobranchidae</taxon>
        <taxon>Plakobranchus</taxon>
    </lineage>
</organism>
<comment type="caution">
    <text evidence="1">The sequence shown here is derived from an EMBL/GenBank/DDBJ whole genome shotgun (WGS) entry which is preliminary data.</text>
</comment>
<keyword evidence="2" id="KW-1185">Reference proteome</keyword>
<protein>
    <submittedName>
        <fullName evidence="1">Uncharacterized protein</fullName>
    </submittedName>
</protein>
<evidence type="ECO:0000313" key="2">
    <source>
        <dbReference type="Proteomes" id="UP000735302"/>
    </source>
</evidence>
<accession>A0AAV3Y986</accession>
<dbReference type="Proteomes" id="UP000735302">
    <property type="component" value="Unassembled WGS sequence"/>
</dbReference>
<dbReference type="EMBL" id="BLXT01000624">
    <property type="protein sequence ID" value="GFN78970.1"/>
    <property type="molecule type" value="Genomic_DNA"/>
</dbReference>
<evidence type="ECO:0000313" key="1">
    <source>
        <dbReference type="EMBL" id="GFN78970.1"/>
    </source>
</evidence>
<gene>
    <name evidence="1" type="ORF">PoB_000547600</name>
</gene>
<dbReference type="AlphaFoldDB" id="A0AAV3Y986"/>
<proteinExistence type="predicted"/>
<sequence length="82" mass="9441">MINYISAYLFEPFAAAAVDSGSKIMEAFRFMSHSVNIWKTMESQQKRYGCFDSSGAVMMDEPVWTDANFVRTPKLSWHSRYA</sequence>
<name>A0AAV3Y986_9GAST</name>